<proteinExistence type="predicted"/>
<gene>
    <name evidence="1" type="ORF">HPB47_010081</name>
</gene>
<name>A0AC60P035_IXOPE</name>
<keyword evidence="2" id="KW-1185">Reference proteome</keyword>
<evidence type="ECO:0000313" key="1">
    <source>
        <dbReference type="EMBL" id="KAG0412777.1"/>
    </source>
</evidence>
<reference evidence="1 2" key="1">
    <citation type="journal article" date="2020" name="Cell">
        <title>Large-Scale Comparative Analyses of Tick Genomes Elucidate Their Genetic Diversity and Vector Capacities.</title>
        <authorList>
            <consortium name="Tick Genome and Microbiome Consortium (TIGMIC)"/>
            <person name="Jia N."/>
            <person name="Wang J."/>
            <person name="Shi W."/>
            <person name="Du L."/>
            <person name="Sun Y."/>
            <person name="Zhan W."/>
            <person name="Jiang J.F."/>
            <person name="Wang Q."/>
            <person name="Zhang B."/>
            <person name="Ji P."/>
            <person name="Bell-Sakyi L."/>
            <person name="Cui X.M."/>
            <person name="Yuan T.T."/>
            <person name="Jiang B.G."/>
            <person name="Yang W.F."/>
            <person name="Lam T.T."/>
            <person name="Chang Q.C."/>
            <person name="Ding S.J."/>
            <person name="Wang X.J."/>
            <person name="Zhu J.G."/>
            <person name="Ruan X.D."/>
            <person name="Zhao L."/>
            <person name="Wei J.T."/>
            <person name="Ye R.Z."/>
            <person name="Que T.C."/>
            <person name="Du C.H."/>
            <person name="Zhou Y.H."/>
            <person name="Cheng J.X."/>
            <person name="Dai P.F."/>
            <person name="Guo W.B."/>
            <person name="Han X.H."/>
            <person name="Huang E.J."/>
            <person name="Li L.F."/>
            <person name="Wei W."/>
            <person name="Gao Y.C."/>
            <person name="Liu J.Z."/>
            <person name="Shao H.Z."/>
            <person name="Wang X."/>
            <person name="Wang C.C."/>
            <person name="Yang T.C."/>
            <person name="Huo Q.B."/>
            <person name="Li W."/>
            <person name="Chen H.Y."/>
            <person name="Chen S.E."/>
            <person name="Zhou L.G."/>
            <person name="Ni X.B."/>
            <person name="Tian J.H."/>
            <person name="Sheng Y."/>
            <person name="Liu T."/>
            <person name="Pan Y.S."/>
            <person name="Xia L.Y."/>
            <person name="Li J."/>
            <person name="Zhao F."/>
            <person name="Cao W.C."/>
        </authorList>
    </citation>
    <scope>NUCLEOTIDE SEQUENCE [LARGE SCALE GENOMIC DNA]</scope>
    <source>
        <strain evidence="1">Iper-2018</strain>
    </source>
</reference>
<dbReference type="Proteomes" id="UP000805193">
    <property type="component" value="Unassembled WGS sequence"/>
</dbReference>
<protein>
    <submittedName>
        <fullName evidence="1">Uncharacterized protein</fullName>
    </submittedName>
</protein>
<comment type="caution">
    <text evidence="1">The sequence shown here is derived from an EMBL/GenBank/DDBJ whole genome shotgun (WGS) entry which is preliminary data.</text>
</comment>
<evidence type="ECO:0000313" key="2">
    <source>
        <dbReference type="Proteomes" id="UP000805193"/>
    </source>
</evidence>
<sequence>MAASVLTVTKTLDRGGVAAPSFPGVERGATGFHVGVGASAKLDVVAKATGTLGGTQARGTEVVAVPGDGGSQVQAKLNKTYAVHYLCEKTTLDFFDLWVNLELMVPYVLDCWVDNMRLVYNNATRTTSPPPGVEIRIPGFGNTSTVEWLDPSMVSPTAYFTKIVEEFVSLGYQRGVNLRGAPYDFRKAPNELGDYFDKLQGLVEETYQINGAVPVVLVCHSMGCPNLRYFLSQRPQAWKDTHIRALITLGGAWGGAVKALKAYASGENLGVVVINPLTVRPEQRSAPSLAYMMPDRLFWNSSEVLVSTLTANYTIADYYRFFKDIGFLDGYDMYKDTRRYMLDTTPPGVEVHCLHGRNVSTIERIEYHNKGFPDIQPVVVYGDGDGTVNLRSLQGCLNFRGLQKEKVFVKPLDNVEHMAILYERASIEYIKAIALGH</sequence>
<accession>A0AC60P035</accession>
<organism evidence="1 2">
    <name type="scientific">Ixodes persulcatus</name>
    <name type="common">Taiga tick</name>
    <dbReference type="NCBI Taxonomy" id="34615"/>
    <lineage>
        <taxon>Eukaryota</taxon>
        <taxon>Metazoa</taxon>
        <taxon>Ecdysozoa</taxon>
        <taxon>Arthropoda</taxon>
        <taxon>Chelicerata</taxon>
        <taxon>Arachnida</taxon>
        <taxon>Acari</taxon>
        <taxon>Parasitiformes</taxon>
        <taxon>Ixodida</taxon>
        <taxon>Ixodoidea</taxon>
        <taxon>Ixodidae</taxon>
        <taxon>Ixodinae</taxon>
        <taxon>Ixodes</taxon>
    </lineage>
</organism>
<dbReference type="EMBL" id="JABSTQ010011325">
    <property type="protein sequence ID" value="KAG0412777.1"/>
    <property type="molecule type" value="Genomic_DNA"/>
</dbReference>